<proteinExistence type="predicted"/>
<dbReference type="AlphaFoldDB" id="X1NWZ0"/>
<organism evidence="1">
    <name type="scientific">marine sediment metagenome</name>
    <dbReference type="NCBI Taxonomy" id="412755"/>
    <lineage>
        <taxon>unclassified sequences</taxon>
        <taxon>metagenomes</taxon>
        <taxon>ecological metagenomes</taxon>
    </lineage>
</organism>
<name>X1NWZ0_9ZZZZ</name>
<sequence>LRPRIPGTWTCTQVTKHSEDRTVHAVEKKIFNFRKDGSIKLVEKKNGKSTPFFKEDWEFVSLGTYDIKGDTILLLINRFKAAKQNFQDFREKDGRKKWIKTSHPTYDSAITDGTQDRFITFHDLKTDFVR</sequence>
<accession>X1NWZ0</accession>
<reference evidence="1" key="1">
    <citation type="journal article" date="2014" name="Front. Microbiol.">
        <title>High frequency of phylogenetically diverse reductive dehalogenase-homologous genes in deep subseafloor sedimentary metagenomes.</title>
        <authorList>
            <person name="Kawai M."/>
            <person name="Futagami T."/>
            <person name="Toyoda A."/>
            <person name="Takaki Y."/>
            <person name="Nishi S."/>
            <person name="Hori S."/>
            <person name="Arai W."/>
            <person name="Tsubouchi T."/>
            <person name="Morono Y."/>
            <person name="Uchiyama I."/>
            <person name="Ito T."/>
            <person name="Fujiyama A."/>
            <person name="Inagaki F."/>
            <person name="Takami H."/>
        </authorList>
    </citation>
    <scope>NUCLEOTIDE SEQUENCE</scope>
    <source>
        <strain evidence="1">Expedition CK06-06</strain>
    </source>
</reference>
<dbReference type="EMBL" id="BARV01041199">
    <property type="protein sequence ID" value="GAI48557.1"/>
    <property type="molecule type" value="Genomic_DNA"/>
</dbReference>
<feature type="non-terminal residue" evidence="1">
    <location>
        <position position="1"/>
    </location>
</feature>
<comment type="caution">
    <text evidence="1">The sequence shown here is derived from an EMBL/GenBank/DDBJ whole genome shotgun (WGS) entry which is preliminary data.</text>
</comment>
<protein>
    <submittedName>
        <fullName evidence="1">Uncharacterized protein</fullName>
    </submittedName>
</protein>
<gene>
    <name evidence="1" type="ORF">S06H3_62465</name>
</gene>
<evidence type="ECO:0000313" key="1">
    <source>
        <dbReference type="EMBL" id="GAI48557.1"/>
    </source>
</evidence>